<dbReference type="EMBL" id="AONB01000003">
    <property type="protein sequence ID" value="EXJ12013.1"/>
    <property type="molecule type" value="Genomic_DNA"/>
</dbReference>
<reference evidence="2" key="1">
    <citation type="submission" date="2012-11" db="EMBL/GenBank/DDBJ databases">
        <authorList>
            <person name="Singh A."/>
            <person name="Pinnaka A.K."/>
            <person name="Vaidya B."/>
        </authorList>
    </citation>
    <scope>NUCLEOTIDE SEQUENCE [LARGE SCALE GENOMIC DNA]</scope>
    <source>
        <strain evidence="2">AK23</strain>
    </source>
</reference>
<evidence type="ECO:0000313" key="2">
    <source>
        <dbReference type="Proteomes" id="UP000019464"/>
    </source>
</evidence>
<protein>
    <submittedName>
        <fullName evidence="1">Uncharacterized protein</fullName>
    </submittedName>
</protein>
<comment type="caution">
    <text evidence="1">The sequence shown here is derived from an EMBL/GenBank/DDBJ whole genome shotgun (WGS) entry which is preliminary data.</text>
</comment>
<reference evidence="1 2" key="2">
    <citation type="journal article" date="2015" name="Syst. Appl. Microbiol.">
        <title>Nitrincola nitratireducens sp. nov. isolated from a haloalkaline crater lake.</title>
        <authorList>
            <person name="Singh A."/>
            <person name="Vaidya B."/>
            <person name="Tanuku N.R."/>
            <person name="Pinnaka A.K."/>
        </authorList>
    </citation>
    <scope>NUCLEOTIDE SEQUENCE [LARGE SCALE GENOMIC DNA]</scope>
    <source>
        <strain evidence="1 2">AK23</strain>
    </source>
</reference>
<gene>
    <name evidence="1" type="ORF">D791_00895</name>
</gene>
<sequence length="32" mass="3378">MCHPLGKRVAQNASFKGGRYANCAALHYGGAK</sequence>
<proteinExistence type="predicted"/>
<dbReference type="STRING" id="1229521.D791_00895"/>
<name>W9UXM7_9GAMM</name>
<dbReference type="Proteomes" id="UP000019464">
    <property type="component" value="Unassembled WGS sequence"/>
</dbReference>
<accession>W9UXM7</accession>
<evidence type="ECO:0000313" key="1">
    <source>
        <dbReference type="EMBL" id="EXJ12013.1"/>
    </source>
</evidence>
<keyword evidence="2" id="KW-1185">Reference proteome</keyword>
<organism evidence="1 2">
    <name type="scientific">Nitrincola nitratireducens</name>
    <dbReference type="NCBI Taxonomy" id="1229521"/>
    <lineage>
        <taxon>Bacteria</taxon>
        <taxon>Pseudomonadati</taxon>
        <taxon>Pseudomonadota</taxon>
        <taxon>Gammaproteobacteria</taxon>
        <taxon>Oceanospirillales</taxon>
        <taxon>Oceanospirillaceae</taxon>
        <taxon>Nitrincola</taxon>
    </lineage>
</organism>
<dbReference type="AlphaFoldDB" id="W9UXM7"/>